<proteinExistence type="predicted"/>
<reference evidence="1" key="2">
    <citation type="journal article" date="2023" name="Science">
        <title>Genomic signatures of disease resistance in endangered staghorn corals.</title>
        <authorList>
            <person name="Vollmer S.V."/>
            <person name="Selwyn J.D."/>
            <person name="Despard B.A."/>
            <person name="Roesel C.L."/>
        </authorList>
    </citation>
    <scope>NUCLEOTIDE SEQUENCE</scope>
    <source>
        <strain evidence="1">K2</strain>
    </source>
</reference>
<evidence type="ECO:0000313" key="1">
    <source>
        <dbReference type="EMBL" id="KAK2565240.1"/>
    </source>
</evidence>
<dbReference type="AlphaFoldDB" id="A0AAD9QQH0"/>
<dbReference type="Proteomes" id="UP001249851">
    <property type="component" value="Unassembled WGS sequence"/>
</dbReference>
<accession>A0AAD9QQH0</accession>
<reference evidence="1" key="1">
    <citation type="journal article" date="2023" name="G3 (Bethesda)">
        <title>Whole genome assembly and annotation of the endangered Caribbean coral Acropora cervicornis.</title>
        <authorList>
            <person name="Selwyn J.D."/>
            <person name="Vollmer S.V."/>
        </authorList>
    </citation>
    <scope>NUCLEOTIDE SEQUENCE</scope>
    <source>
        <strain evidence="1">K2</strain>
    </source>
</reference>
<name>A0AAD9QQH0_ACRCE</name>
<sequence>MAFTTVKVAVKLTVGGLALYGLSEILSSQDDTMKHMPTQTKIKQSWNSGVQRAFSGLEQAPQTAWELGTRGAHSAKTFIQEQLK</sequence>
<gene>
    <name evidence="1" type="ORF">P5673_011187</name>
</gene>
<evidence type="ECO:0000313" key="2">
    <source>
        <dbReference type="Proteomes" id="UP001249851"/>
    </source>
</evidence>
<evidence type="ECO:0008006" key="3">
    <source>
        <dbReference type="Google" id="ProtNLM"/>
    </source>
</evidence>
<organism evidence="1 2">
    <name type="scientific">Acropora cervicornis</name>
    <name type="common">Staghorn coral</name>
    <dbReference type="NCBI Taxonomy" id="6130"/>
    <lineage>
        <taxon>Eukaryota</taxon>
        <taxon>Metazoa</taxon>
        <taxon>Cnidaria</taxon>
        <taxon>Anthozoa</taxon>
        <taxon>Hexacorallia</taxon>
        <taxon>Scleractinia</taxon>
        <taxon>Astrocoeniina</taxon>
        <taxon>Acroporidae</taxon>
        <taxon>Acropora</taxon>
    </lineage>
</organism>
<dbReference type="EMBL" id="JARQWQ010000020">
    <property type="protein sequence ID" value="KAK2565240.1"/>
    <property type="molecule type" value="Genomic_DNA"/>
</dbReference>
<comment type="caution">
    <text evidence="1">The sequence shown here is derived from an EMBL/GenBank/DDBJ whole genome shotgun (WGS) entry which is preliminary data.</text>
</comment>
<protein>
    <recommendedName>
        <fullName evidence="3">MICOS complex subunit MIC13</fullName>
    </recommendedName>
</protein>
<keyword evidence="2" id="KW-1185">Reference proteome</keyword>